<feature type="compositionally biased region" description="Basic and acidic residues" evidence="1">
    <location>
        <begin position="278"/>
        <end position="287"/>
    </location>
</feature>
<evidence type="ECO:0000313" key="2">
    <source>
        <dbReference type="EMBL" id="GJT14996.1"/>
    </source>
</evidence>
<evidence type="ECO:0000256" key="1">
    <source>
        <dbReference type="SAM" id="MobiDB-lite"/>
    </source>
</evidence>
<reference evidence="2" key="1">
    <citation type="journal article" date="2022" name="Int. J. Mol. Sci.">
        <title>Draft Genome of Tanacetum Coccineum: Genomic Comparison of Closely Related Tanacetum-Family Plants.</title>
        <authorList>
            <person name="Yamashiro T."/>
            <person name="Shiraishi A."/>
            <person name="Nakayama K."/>
            <person name="Satake H."/>
        </authorList>
    </citation>
    <scope>NUCLEOTIDE SEQUENCE</scope>
</reference>
<protein>
    <submittedName>
        <fullName evidence="2">Uncharacterized protein</fullName>
    </submittedName>
</protein>
<accession>A0ABQ5BJY5</accession>
<comment type="caution">
    <text evidence="2">The sequence shown here is derived from an EMBL/GenBank/DDBJ whole genome shotgun (WGS) entry which is preliminary data.</text>
</comment>
<reference evidence="2" key="2">
    <citation type="submission" date="2022-01" db="EMBL/GenBank/DDBJ databases">
        <authorList>
            <person name="Yamashiro T."/>
            <person name="Shiraishi A."/>
            <person name="Satake H."/>
            <person name="Nakayama K."/>
        </authorList>
    </citation>
    <scope>NUCLEOTIDE SEQUENCE</scope>
</reference>
<sequence>MNNNPKPIKVCCSLALTPVVAAKFRESYNSSQNIPSEDPYEEAARQLLEQAPCSPEYVPDPMELEDHVPVYIPEPEHPEDLVPAEDEAPTPPLPPFFLSLRFRDTEGDDDRLIDGPMSGQLPAVRAEIEVLRRKRLAYEQESIQTRQDLARLDFGCSASSCVPSASAFKAGGTSVDTLEDTEPQGQHQSHPTLNATPTTTVTEAQTICALNYQWSCCCNGESRSKQVKLWDFKVSEGVDGAHCDGLRQWSPVTTTPEAAHAMPWATLKKMMTDKYCPRERKKYDDLSKNNQNQQNKRQNVQHRHGSSHPSTQL</sequence>
<organism evidence="2 3">
    <name type="scientific">Tanacetum coccineum</name>
    <dbReference type="NCBI Taxonomy" id="301880"/>
    <lineage>
        <taxon>Eukaryota</taxon>
        <taxon>Viridiplantae</taxon>
        <taxon>Streptophyta</taxon>
        <taxon>Embryophyta</taxon>
        <taxon>Tracheophyta</taxon>
        <taxon>Spermatophyta</taxon>
        <taxon>Magnoliopsida</taxon>
        <taxon>eudicotyledons</taxon>
        <taxon>Gunneridae</taxon>
        <taxon>Pentapetalae</taxon>
        <taxon>asterids</taxon>
        <taxon>campanulids</taxon>
        <taxon>Asterales</taxon>
        <taxon>Asteraceae</taxon>
        <taxon>Asteroideae</taxon>
        <taxon>Anthemideae</taxon>
        <taxon>Anthemidinae</taxon>
        <taxon>Tanacetum</taxon>
    </lineage>
</organism>
<feature type="compositionally biased region" description="Low complexity" evidence="1">
    <location>
        <begin position="288"/>
        <end position="298"/>
    </location>
</feature>
<proteinExistence type="predicted"/>
<dbReference type="Proteomes" id="UP001151760">
    <property type="component" value="Unassembled WGS sequence"/>
</dbReference>
<keyword evidence="3" id="KW-1185">Reference proteome</keyword>
<feature type="region of interest" description="Disordered" evidence="1">
    <location>
        <begin position="172"/>
        <end position="196"/>
    </location>
</feature>
<feature type="region of interest" description="Disordered" evidence="1">
    <location>
        <begin position="278"/>
        <end position="313"/>
    </location>
</feature>
<dbReference type="EMBL" id="BQNB010013361">
    <property type="protein sequence ID" value="GJT14996.1"/>
    <property type="molecule type" value="Genomic_DNA"/>
</dbReference>
<name>A0ABQ5BJY5_9ASTR</name>
<gene>
    <name evidence="2" type="ORF">Tco_0873702</name>
</gene>
<evidence type="ECO:0000313" key="3">
    <source>
        <dbReference type="Proteomes" id="UP001151760"/>
    </source>
</evidence>